<organism evidence="1">
    <name type="scientific">marine metagenome</name>
    <dbReference type="NCBI Taxonomy" id="408172"/>
    <lineage>
        <taxon>unclassified sequences</taxon>
        <taxon>metagenomes</taxon>
        <taxon>ecological metagenomes</taxon>
    </lineage>
</organism>
<dbReference type="EMBL" id="UINC01026654">
    <property type="protein sequence ID" value="SVB04482.1"/>
    <property type="molecule type" value="Genomic_DNA"/>
</dbReference>
<proteinExistence type="predicted"/>
<sequence length="28" mass="3463">WVLPYGIPKKDLETFRRSQLLEIRKYGR</sequence>
<protein>
    <submittedName>
        <fullName evidence="1">Uncharacterized protein</fullName>
    </submittedName>
</protein>
<feature type="non-terminal residue" evidence="1">
    <location>
        <position position="1"/>
    </location>
</feature>
<dbReference type="AlphaFoldDB" id="A0A382ATT1"/>
<gene>
    <name evidence="1" type="ORF">METZ01_LOCUS157336</name>
</gene>
<reference evidence="1" key="1">
    <citation type="submission" date="2018-05" db="EMBL/GenBank/DDBJ databases">
        <authorList>
            <person name="Lanie J.A."/>
            <person name="Ng W.-L."/>
            <person name="Kazmierczak K.M."/>
            <person name="Andrzejewski T.M."/>
            <person name="Davidsen T.M."/>
            <person name="Wayne K.J."/>
            <person name="Tettelin H."/>
            <person name="Glass J.I."/>
            <person name="Rusch D."/>
            <person name="Podicherti R."/>
            <person name="Tsui H.-C.T."/>
            <person name="Winkler M.E."/>
        </authorList>
    </citation>
    <scope>NUCLEOTIDE SEQUENCE</scope>
</reference>
<accession>A0A382ATT1</accession>
<name>A0A382ATT1_9ZZZZ</name>
<evidence type="ECO:0000313" key="1">
    <source>
        <dbReference type="EMBL" id="SVB04482.1"/>
    </source>
</evidence>